<feature type="transmembrane region" description="Helical" evidence="6">
    <location>
        <begin position="91"/>
        <end position="112"/>
    </location>
</feature>
<accession>A0A1H0QXX3</accession>
<evidence type="ECO:0000256" key="4">
    <source>
        <dbReference type="ARBA" id="ARBA00022989"/>
    </source>
</evidence>
<dbReference type="OrthoDB" id="5242975at2"/>
<dbReference type="Proteomes" id="UP000199077">
    <property type="component" value="Chromosome I"/>
</dbReference>
<keyword evidence="9" id="KW-1185">Reference proteome</keyword>
<dbReference type="PANTHER" id="PTHR32322:SF2">
    <property type="entry name" value="EAMA DOMAIN-CONTAINING PROTEIN"/>
    <property type="match status" value="1"/>
</dbReference>
<dbReference type="InterPro" id="IPR037185">
    <property type="entry name" value="EmrE-like"/>
</dbReference>
<keyword evidence="3 6" id="KW-0812">Transmembrane</keyword>
<evidence type="ECO:0000313" key="8">
    <source>
        <dbReference type="EMBL" id="SDP22070.1"/>
    </source>
</evidence>
<feature type="transmembrane region" description="Helical" evidence="6">
    <location>
        <begin position="284"/>
        <end position="304"/>
    </location>
</feature>
<dbReference type="SUPFAM" id="SSF103481">
    <property type="entry name" value="Multidrug resistance efflux transporter EmrE"/>
    <property type="match status" value="2"/>
</dbReference>
<comment type="similarity">
    <text evidence="2">Belongs to the EamA transporter family.</text>
</comment>
<feature type="transmembrane region" description="Helical" evidence="6">
    <location>
        <begin position="310"/>
        <end position="330"/>
    </location>
</feature>
<dbReference type="GO" id="GO:0016020">
    <property type="term" value="C:membrane"/>
    <property type="evidence" value="ECO:0007669"/>
    <property type="project" value="UniProtKB-SubCell"/>
</dbReference>
<feature type="domain" description="EamA" evidence="7">
    <location>
        <begin position="36"/>
        <end position="164"/>
    </location>
</feature>
<dbReference type="PANTHER" id="PTHR32322">
    <property type="entry name" value="INNER MEMBRANE TRANSPORTER"/>
    <property type="match status" value="1"/>
</dbReference>
<dbReference type="EMBL" id="LT629711">
    <property type="protein sequence ID" value="SDP22070.1"/>
    <property type="molecule type" value="Genomic_DNA"/>
</dbReference>
<comment type="subcellular location">
    <subcellularLocation>
        <location evidence="1">Membrane</location>
        <topology evidence="1">Multi-pass membrane protein</topology>
    </subcellularLocation>
</comment>
<dbReference type="RefSeq" id="WP_091784166.1">
    <property type="nucleotide sequence ID" value="NZ_LT629711.1"/>
</dbReference>
<feature type="domain" description="EamA" evidence="7">
    <location>
        <begin position="177"/>
        <end position="327"/>
    </location>
</feature>
<dbReference type="AlphaFoldDB" id="A0A1H0QXX3"/>
<dbReference type="Pfam" id="PF00892">
    <property type="entry name" value="EamA"/>
    <property type="match status" value="2"/>
</dbReference>
<evidence type="ECO:0000259" key="7">
    <source>
        <dbReference type="Pfam" id="PF00892"/>
    </source>
</evidence>
<gene>
    <name evidence="8" type="ORF">SAMN04489867_1771</name>
</gene>
<reference evidence="9" key="1">
    <citation type="submission" date="2016-10" db="EMBL/GenBank/DDBJ databases">
        <authorList>
            <person name="Varghese N."/>
            <person name="Submissions S."/>
        </authorList>
    </citation>
    <scope>NUCLEOTIDE SEQUENCE [LARGE SCALE GENOMIC DNA]</scope>
    <source>
        <strain evidence="9">DSM 22329</strain>
    </source>
</reference>
<feature type="transmembrane region" description="Helical" evidence="6">
    <location>
        <begin position="175"/>
        <end position="195"/>
    </location>
</feature>
<evidence type="ECO:0000256" key="1">
    <source>
        <dbReference type="ARBA" id="ARBA00004141"/>
    </source>
</evidence>
<dbReference type="STRING" id="443156.SAMN04489867_1771"/>
<organism evidence="8 9">
    <name type="scientific">Pedococcus dokdonensis</name>
    <dbReference type="NCBI Taxonomy" id="443156"/>
    <lineage>
        <taxon>Bacteria</taxon>
        <taxon>Bacillati</taxon>
        <taxon>Actinomycetota</taxon>
        <taxon>Actinomycetes</taxon>
        <taxon>Micrococcales</taxon>
        <taxon>Intrasporangiaceae</taxon>
        <taxon>Pedococcus</taxon>
    </lineage>
</organism>
<evidence type="ECO:0000256" key="3">
    <source>
        <dbReference type="ARBA" id="ARBA00022692"/>
    </source>
</evidence>
<dbReference type="InterPro" id="IPR050638">
    <property type="entry name" value="AA-Vitamin_Transporters"/>
</dbReference>
<keyword evidence="4 6" id="KW-1133">Transmembrane helix</keyword>
<dbReference type="InterPro" id="IPR000620">
    <property type="entry name" value="EamA_dom"/>
</dbReference>
<keyword evidence="5 6" id="KW-0472">Membrane</keyword>
<evidence type="ECO:0000313" key="9">
    <source>
        <dbReference type="Proteomes" id="UP000199077"/>
    </source>
</evidence>
<feature type="transmembrane region" description="Helical" evidence="6">
    <location>
        <begin position="150"/>
        <end position="169"/>
    </location>
</feature>
<feature type="transmembrane region" description="Helical" evidence="6">
    <location>
        <begin position="59"/>
        <end position="79"/>
    </location>
</feature>
<proteinExistence type="inferred from homology"/>
<sequence length="339" mass="34999">MSASVAANNPAGPAGPISSAASSAAATRVPWQVKYLLLALIWGSSFLLMKVGLRTMAPLQISALRIFAGTLTLLALLGLTGGRLPRERRVWGHLAVSGVFLTALPFSLFAAGEVRVSSALAGIGNATTPLAAVFFALILLPSDRLSPRKLAAVVIGFIGVVVIMQPWESTGRPDLLGFGMTLVAGACYGLGWTYNRRFLGGADLGGLSMPTALLLVGSALMVPVLLVWWLVSRDTYAAPWSGHVDVDGGGALLPLLCVLALGVVGTGLAYMLQFDVVRGAGATVSTTVTYLIPVVSVLLGVAVLSEHLAWPQLLGAAIVLVSAIVIGLPAKRARATSQA</sequence>
<feature type="transmembrane region" description="Helical" evidence="6">
    <location>
        <begin position="207"/>
        <end position="231"/>
    </location>
</feature>
<protein>
    <submittedName>
        <fullName evidence="8">Permease of the drug/metabolite transporter (DMT) superfamily</fullName>
    </submittedName>
</protein>
<evidence type="ECO:0000256" key="6">
    <source>
        <dbReference type="SAM" id="Phobius"/>
    </source>
</evidence>
<feature type="transmembrane region" description="Helical" evidence="6">
    <location>
        <begin position="35"/>
        <end position="53"/>
    </location>
</feature>
<name>A0A1H0QXX3_9MICO</name>
<evidence type="ECO:0000256" key="5">
    <source>
        <dbReference type="ARBA" id="ARBA00023136"/>
    </source>
</evidence>
<feature type="transmembrane region" description="Helical" evidence="6">
    <location>
        <begin position="118"/>
        <end position="138"/>
    </location>
</feature>
<feature type="transmembrane region" description="Helical" evidence="6">
    <location>
        <begin position="251"/>
        <end position="272"/>
    </location>
</feature>
<evidence type="ECO:0000256" key="2">
    <source>
        <dbReference type="ARBA" id="ARBA00007362"/>
    </source>
</evidence>